<evidence type="ECO:0000256" key="7">
    <source>
        <dbReference type="ARBA" id="ARBA00023136"/>
    </source>
</evidence>
<dbReference type="InterPro" id="IPR004770">
    <property type="entry name" value="Na/H_antiport_NhaC"/>
</dbReference>
<keyword evidence="7 9" id="KW-0472">Membrane</keyword>
<comment type="caution">
    <text evidence="11">The sequence shown here is derived from an EMBL/GenBank/DDBJ whole genome shotgun (WGS) entry which is preliminary data.</text>
</comment>
<feature type="domain" description="Na+/H+ antiporter NhaC-like C-terminal" evidence="10">
    <location>
        <begin position="170"/>
        <end position="463"/>
    </location>
</feature>
<feature type="transmembrane region" description="Helical" evidence="9">
    <location>
        <begin position="200"/>
        <end position="220"/>
    </location>
</feature>
<name>A0ABT1S7C8_9FIRM</name>
<keyword evidence="3" id="KW-0050">Antiport</keyword>
<accession>A0ABT1S7C8</accession>
<protein>
    <submittedName>
        <fullName evidence="11">Na+/H+ antiporter NhaC</fullName>
    </submittedName>
</protein>
<dbReference type="InterPro" id="IPR018461">
    <property type="entry name" value="Na/H_Antiport_NhaC-like_C"/>
</dbReference>
<feature type="transmembrane region" description="Helical" evidence="9">
    <location>
        <begin position="78"/>
        <end position="99"/>
    </location>
</feature>
<evidence type="ECO:0000256" key="8">
    <source>
        <dbReference type="ARBA" id="ARBA00038435"/>
    </source>
</evidence>
<dbReference type="PANTHER" id="PTHR33451">
    <property type="entry name" value="MALATE-2H(+)/NA(+)-LACTATE ANTIPORTER"/>
    <property type="match status" value="1"/>
</dbReference>
<evidence type="ECO:0000256" key="3">
    <source>
        <dbReference type="ARBA" id="ARBA00022449"/>
    </source>
</evidence>
<keyword evidence="2" id="KW-0813">Transport</keyword>
<evidence type="ECO:0000256" key="2">
    <source>
        <dbReference type="ARBA" id="ARBA00022448"/>
    </source>
</evidence>
<dbReference type="InterPro" id="IPR052180">
    <property type="entry name" value="NhaC_Na-H+_Antiporter"/>
</dbReference>
<gene>
    <name evidence="11" type="primary">nhaC</name>
    <name evidence="11" type="ORF">NE686_04700</name>
</gene>
<evidence type="ECO:0000256" key="5">
    <source>
        <dbReference type="ARBA" id="ARBA00022692"/>
    </source>
</evidence>
<evidence type="ECO:0000259" key="10">
    <source>
        <dbReference type="Pfam" id="PF03553"/>
    </source>
</evidence>
<feature type="transmembrane region" description="Helical" evidence="9">
    <location>
        <begin position="145"/>
        <end position="171"/>
    </location>
</feature>
<dbReference type="Pfam" id="PF03553">
    <property type="entry name" value="Na_H_antiporter"/>
    <property type="match status" value="1"/>
</dbReference>
<feature type="transmembrane region" description="Helical" evidence="9">
    <location>
        <begin position="45"/>
        <end position="66"/>
    </location>
</feature>
<feature type="transmembrane region" description="Helical" evidence="9">
    <location>
        <begin position="105"/>
        <end position="133"/>
    </location>
</feature>
<evidence type="ECO:0000313" key="12">
    <source>
        <dbReference type="Proteomes" id="UP001524478"/>
    </source>
</evidence>
<keyword evidence="5 9" id="KW-0812">Transmembrane</keyword>
<feature type="transmembrane region" description="Helical" evidence="9">
    <location>
        <begin position="321"/>
        <end position="343"/>
    </location>
</feature>
<keyword evidence="6 9" id="KW-1133">Transmembrane helix</keyword>
<feature type="transmembrane region" description="Helical" evidence="9">
    <location>
        <begin position="241"/>
        <end position="261"/>
    </location>
</feature>
<organism evidence="11 12">
    <name type="scientific">Tissierella carlieri</name>
    <dbReference type="NCBI Taxonomy" id="689904"/>
    <lineage>
        <taxon>Bacteria</taxon>
        <taxon>Bacillati</taxon>
        <taxon>Bacillota</taxon>
        <taxon>Tissierellia</taxon>
        <taxon>Tissierellales</taxon>
        <taxon>Tissierellaceae</taxon>
        <taxon>Tissierella</taxon>
    </lineage>
</organism>
<sequence>MSENVKNILNKDKKQVSFGMAFLCMVSLALIFVGGFALLKISTQVVFLIAIIVCSIIGIISGFSLQDIERFFLKGCKDVILAAMILMAVGAVIGSWIVSGIVPTIIYYGLSILTPATFIIAGFLICCIISFFTGSSYTAISTLGVAFMGIGIGLNINPAITAGMVVSGSVFGDKLSPFSDSTNLAAAVSGCNVFEHVRSMLFTTIPAVIISAILYFLISLKYQGLELDMTLINNIKGVLDTNFNITPILLIVPIFTIFLAVKKVPPLVALIISSLMGIFAAFLFQGSHYELKTIINSLGNGFSINTDIPEINKLLNRGGMLSMMGATALAFLAVGLGEILQSIGVLDVALNKMNKIIRSESTLVIFTLLTSLIVTILCASQYISIILTGQLMKNSYTEYKVKKTVLSRTLEDGGTIFCYLIPWTTSGVYISEVLGIEVTAYAPYAFFCILCPIIAAIYAFTGFAIFKEDESKEPVELSDSFAD</sequence>
<evidence type="ECO:0000256" key="9">
    <source>
        <dbReference type="SAM" id="Phobius"/>
    </source>
</evidence>
<keyword evidence="12" id="KW-1185">Reference proteome</keyword>
<proteinExistence type="inferred from homology"/>
<feature type="transmembrane region" description="Helical" evidence="9">
    <location>
        <begin position="363"/>
        <end position="388"/>
    </location>
</feature>
<evidence type="ECO:0000256" key="6">
    <source>
        <dbReference type="ARBA" id="ARBA00022989"/>
    </source>
</evidence>
<dbReference type="NCBIfam" id="TIGR00931">
    <property type="entry name" value="antiport_nhaC"/>
    <property type="match status" value="1"/>
</dbReference>
<dbReference type="Proteomes" id="UP001524478">
    <property type="component" value="Unassembled WGS sequence"/>
</dbReference>
<evidence type="ECO:0000313" key="11">
    <source>
        <dbReference type="EMBL" id="MCQ4922374.1"/>
    </source>
</evidence>
<reference evidence="11 12" key="1">
    <citation type="submission" date="2022-06" db="EMBL/GenBank/DDBJ databases">
        <title>Isolation of gut microbiota from human fecal samples.</title>
        <authorList>
            <person name="Pamer E.G."/>
            <person name="Barat B."/>
            <person name="Waligurski E."/>
            <person name="Medina S."/>
            <person name="Paddock L."/>
            <person name="Mostad J."/>
        </authorList>
    </citation>
    <scope>NUCLEOTIDE SEQUENCE [LARGE SCALE GENOMIC DNA]</scope>
    <source>
        <strain evidence="11 12">DFI.7.95</strain>
    </source>
</reference>
<keyword evidence="4" id="KW-1003">Cell membrane</keyword>
<dbReference type="RefSeq" id="WP_256310655.1">
    <property type="nucleotide sequence ID" value="NZ_JANGAC010000003.1"/>
</dbReference>
<dbReference type="PANTHER" id="PTHR33451:SF3">
    <property type="entry name" value="MALATE-2H(+)_NA(+)-LACTATE ANTIPORTER"/>
    <property type="match status" value="1"/>
</dbReference>
<comment type="similarity">
    <text evidence="8">Belongs to the NhaC Na(+)/H(+) (TC 2.A.35) antiporter family.</text>
</comment>
<feature type="transmembrane region" description="Helical" evidence="9">
    <location>
        <begin position="267"/>
        <end position="284"/>
    </location>
</feature>
<evidence type="ECO:0000256" key="1">
    <source>
        <dbReference type="ARBA" id="ARBA00004651"/>
    </source>
</evidence>
<evidence type="ECO:0000256" key="4">
    <source>
        <dbReference type="ARBA" id="ARBA00022475"/>
    </source>
</evidence>
<comment type="subcellular location">
    <subcellularLocation>
        <location evidence="1">Cell membrane</location>
        <topology evidence="1">Multi-pass membrane protein</topology>
    </subcellularLocation>
</comment>
<feature type="transmembrane region" description="Helical" evidence="9">
    <location>
        <begin position="20"/>
        <end position="39"/>
    </location>
</feature>
<feature type="transmembrane region" description="Helical" evidence="9">
    <location>
        <begin position="442"/>
        <end position="466"/>
    </location>
</feature>
<dbReference type="EMBL" id="JANGAC010000003">
    <property type="protein sequence ID" value="MCQ4922374.1"/>
    <property type="molecule type" value="Genomic_DNA"/>
</dbReference>